<dbReference type="AlphaFoldDB" id="A0A7S4Q9Q4"/>
<evidence type="ECO:0000256" key="1">
    <source>
        <dbReference type="SAM" id="MobiDB-lite"/>
    </source>
</evidence>
<organism evidence="3">
    <name type="scientific">Alexandrium monilatum</name>
    <dbReference type="NCBI Taxonomy" id="311494"/>
    <lineage>
        <taxon>Eukaryota</taxon>
        <taxon>Sar</taxon>
        <taxon>Alveolata</taxon>
        <taxon>Dinophyceae</taxon>
        <taxon>Gonyaulacales</taxon>
        <taxon>Pyrocystaceae</taxon>
        <taxon>Alexandrium</taxon>
    </lineage>
</organism>
<gene>
    <name evidence="3" type="ORF">AMON00008_LOCUS14587</name>
</gene>
<feature type="region of interest" description="Disordered" evidence="1">
    <location>
        <begin position="299"/>
        <end position="335"/>
    </location>
</feature>
<feature type="transmembrane region" description="Helical" evidence="2">
    <location>
        <begin position="394"/>
        <end position="413"/>
    </location>
</feature>
<feature type="compositionally biased region" description="Gly residues" evidence="1">
    <location>
        <begin position="299"/>
        <end position="322"/>
    </location>
</feature>
<feature type="transmembrane region" description="Helical" evidence="2">
    <location>
        <begin position="447"/>
        <end position="467"/>
    </location>
</feature>
<proteinExistence type="predicted"/>
<evidence type="ECO:0000313" key="3">
    <source>
        <dbReference type="EMBL" id="CAE4574968.1"/>
    </source>
</evidence>
<accession>A0A7S4Q9Q4</accession>
<feature type="transmembrane region" description="Helical" evidence="2">
    <location>
        <begin position="344"/>
        <end position="362"/>
    </location>
</feature>
<evidence type="ECO:0000256" key="2">
    <source>
        <dbReference type="SAM" id="Phobius"/>
    </source>
</evidence>
<keyword evidence="2" id="KW-1133">Transmembrane helix</keyword>
<sequence length="743" mass="78963">MPDFVKVPLVKQAMAQVAAALNAGKLPPDVQAAVLDALGEGLVSEGLAERIAKAINPYIDIPLLNEEQEEELLKKVIAFLLVQREDSNVFLGVAQGSAKLATVQGAQAISVLSGLRTKQRREMLAQRLTQENAIPFLDKNLQYQAVSAAVDSLAGLVLSRVPPGALESALAAGEEEQVEEFLTELLAGDTNIPLVSQDQKRSMARCVVKGWLSLVDKDALKQEQAEEESQRASRLRQTREISARASAFGKDLLGGLKASAAMASEGFQRARPWASQAAQGLQDLWKNPAVPLALGAGGGGSAGSGGGRGSSGGGGGGRGFFGSGPASGDDPDSPWRWRWTRGRAALVLSAGLLLALAGISLARRRMKRQRHARRLPAVSFPQVIHHGELPVSPLWVAAVVVGLLVLFLVTRLVDGILSAALGEEPRFAEELNFPEVSWDAGKTSVDLPLHLVVGVIAVAALALVPLLRLLRWCCCRWCCRRRPRPAPAAAVPLPGSPVWKPTPSNTAPSPPPAAEQAGVRGAVGVTSSSELSPSQQVRELLGWLEEAGAPHALAESVAAAALFTNRLHAHAHGASAAPDVTRGHGLVVCAYEALPAVLAWQREQGGRCERCRGIPATVRELFNWPQLQLSLRGAPGSGLLLKPSGELWAVLGKVPMDEGRPFSEDRCPWHALAKAHPDNVVVLVCQQARAGQGGRGLVTVLHGNKQWRLPPLTQPPRGEEWPDSALATALQRAAYTQARSVRR</sequence>
<keyword evidence="2" id="KW-0812">Transmembrane</keyword>
<dbReference type="EMBL" id="HBNR01021874">
    <property type="protein sequence ID" value="CAE4574968.1"/>
    <property type="molecule type" value="Transcribed_RNA"/>
</dbReference>
<feature type="region of interest" description="Disordered" evidence="1">
    <location>
        <begin position="490"/>
        <end position="531"/>
    </location>
</feature>
<name>A0A7S4Q9Q4_9DINO</name>
<reference evidence="3" key="1">
    <citation type="submission" date="2021-01" db="EMBL/GenBank/DDBJ databases">
        <authorList>
            <person name="Corre E."/>
            <person name="Pelletier E."/>
            <person name="Niang G."/>
            <person name="Scheremetjew M."/>
            <person name="Finn R."/>
            <person name="Kale V."/>
            <person name="Holt S."/>
            <person name="Cochrane G."/>
            <person name="Meng A."/>
            <person name="Brown T."/>
            <person name="Cohen L."/>
        </authorList>
    </citation>
    <scope>NUCLEOTIDE SEQUENCE</scope>
    <source>
        <strain evidence="3">CCMP3105</strain>
    </source>
</reference>
<keyword evidence="2" id="KW-0472">Membrane</keyword>
<protein>
    <submittedName>
        <fullName evidence="3">Uncharacterized protein</fullName>
    </submittedName>
</protein>